<dbReference type="EMBL" id="BN001105">
    <property type="protein sequence ID" value="CAM33513.1"/>
    <property type="molecule type" value="Genomic_DNA"/>
</dbReference>
<dbReference type="GO" id="GO:0005125">
    <property type="term" value="F:cytokine activity"/>
    <property type="evidence" value="ECO:0000318"/>
    <property type="project" value="GO_Central"/>
</dbReference>
<dbReference type="GeneID" id="100021487"/>
<dbReference type="PANTHER" id="PTHR11691:SF37">
    <property type="entry name" value="INTERFERON OMEGA-1"/>
    <property type="match status" value="1"/>
</dbReference>
<dbReference type="GO" id="GO:0005615">
    <property type="term" value="C:extracellular space"/>
    <property type="evidence" value="ECO:0000318"/>
    <property type="project" value="GO_Central"/>
</dbReference>
<feature type="chain" id="PRO_5044728732" evidence="7">
    <location>
        <begin position="21"/>
        <end position="183"/>
    </location>
</feature>
<dbReference type="GO" id="GO:0002286">
    <property type="term" value="P:T cell activation involved in immune response"/>
    <property type="evidence" value="ECO:0000318"/>
    <property type="project" value="GO_Central"/>
</dbReference>
<dbReference type="OrthoDB" id="9446223at2759"/>
<dbReference type="Gene3D" id="1.20.1250.10">
    <property type="match status" value="1"/>
</dbReference>
<dbReference type="PANTHER" id="PTHR11691">
    <property type="entry name" value="TYPE I INTERFERON"/>
    <property type="match status" value="1"/>
</dbReference>
<evidence type="ECO:0000313" key="8">
    <source>
        <dbReference type="EMBL" id="CAM33513.1"/>
    </source>
</evidence>
<dbReference type="STRING" id="13616.ENSMODP00000059244"/>
<dbReference type="Pfam" id="PF00143">
    <property type="entry name" value="Interferon"/>
    <property type="match status" value="1"/>
</dbReference>
<evidence type="ECO:0000256" key="5">
    <source>
        <dbReference type="ARBA" id="ARBA00023157"/>
    </source>
</evidence>
<keyword evidence="4 6" id="KW-0051">Antiviral defense</keyword>
<reference evidence="8" key="1">
    <citation type="journal article" date="2007" name="J. Immunol.">
        <title>Identification of a second group of type I IFNs in fish sheds light on IFN evolution in vertebrates.</title>
        <authorList>
            <person name="Zou J."/>
            <person name="Tafalla C."/>
            <person name="Truckle J."/>
            <person name="Secombes C.J."/>
        </authorList>
    </citation>
    <scope>NUCLEOTIDE SEQUENCE</scope>
</reference>
<dbReference type="GO" id="GO:0005132">
    <property type="term" value="F:type I interferon receptor binding"/>
    <property type="evidence" value="ECO:0000318"/>
    <property type="project" value="GO_Central"/>
</dbReference>
<protein>
    <submittedName>
        <fullName evidence="8">Type I interferon 2</fullName>
    </submittedName>
</protein>
<dbReference type="FunFam" id="1.20.1250.10:FF:000001">
    <property type="entry name" value="Interferon alpha"/>
    <property type="match status" value="1"/>
</dbReference>
<evidence type="ECO:0000256" key="1">
    <source>
        <dbReference type="ARBA" id="ARBA00004613"/>
    </source>
</evidence>
<comment type="similarity">
    <text evidence="6">Belongs to the alpha/beta interferon family.</text>
</comment>
<evidence type="ECO:0000256" key="4">
    <source>
        <dbReference type="ARBA" id="ARBA00023118"/>
    </source>
</evidence>
<dbReference type="GeneTree" id="ENSGT01000000214430"/>
<evidence type="ECO:0000313" key="9">
    <source>
        <dbReference type="Ensembl" id="ENSMODP00000059244.1"/>
    </source>
</evidence>
<dbReference type="GO" id="GO:0051607">
    <property type="term" value="P:defense response to virus"/>
    <property type="evidence" value="ECO:0007669"/>
    <property type="project" value="UniProtKB-KW"/>
</dbReference>
<keyword evidence="7" id="KW-0732">Signal</keyword>
<keyword evidence="3" id="KW-0964">Secreted</keyword>
<evidence type="ECO:0000256" key="6">
    <source>
        <dbReference type="RuleBase" id="RU000436"/>
    </source>
</evidence>
<dbReference type="InterPro" id="IPR009079">
    <property type="entry name" value="4_helix_cytokine-like_core"/>
</dbReference>
<dbReference type="KEGG" id="mdo:100021487"/>
<proteinExistence type="inferred from homology"/>
<dbReference type="GO" id="GO:0002323">
    <property type="term" value="P:natural killer cell activation involved in immune response"/>
    <property type="evidence" value="ECO:0000318"/>
    <property type="project" value="GO_Central"/>
</dbReference>
<accession>A8E6E5</accession>
<evidence type="ECO:0000256" key="2">
    <source>
        <dbReference type="ARBA" id="ARBA00022514"/>
    </source>
</evidence>
<reference evidence="9 10" key="2">
    <citation type="journal article" date="2007" name="Nature">
        <title>Genome of the marsupial Monodelphis domestica reveals innovation in non-coding sequences.</title>
        <authorList>
            <person name="Mikkelsen T.S."/>
            <person name="Wakefield M.J."/>
            <person name="Aken B."/>
            <person name="Amemiya C.T."/>
            <person name="Chang J.L."/>
            <person name="Duke S."/>
            <person name="Garber M."/>
            <person name="Gentles A.J."/>
            <person name="Goodstadt L."/>
            <person name="Heger A."/>
            <person name="Jurka J."/>
            <person name="Kamal M."/>
            <person name="Mauceli E."/>
            <person name="Searle S.M."/>
            <person name="Sharpe T."/>
            <person name="Baker M.L."/>
            <person name="Batzer M.A."/>
            <person name="Benos P.V."/>
            <person name="Belov K."/>
            <person name="Clamp M."/>
            <person name="Cook A."/>
            <person name="Cuff J."/>
            <person name="Das R."/>
            <person name="Davidow L."/>
            <person name="Deakin J.E."/>
            <person name="Fazzari M.J."/>
            <person name="Glass J.L."/>
            <person name="Grabherr M."/>
            <person name="Greally J.M."/>
            <person name="Gu W."/>
            <person name="Hore T.A."/>
            <person name="Huttley G.A."/>
            <person name="Kleber M."/>
            <person name="Jirtle R.L."/>
            <person name="Koina E."/>
            <person name="Lee J.T."/>
            <person name="Mahony S."/>
            <person name="Marra M.A."/>
            <person name="Miller R.D."/>
            <person name="Nicholls R.D."/>
            <person name="Oda M."/>
            <person name="Papenfuss A.T."/>
            <person name="Parra Z.E."/>
            <person name="Pollock D.D."/>
            <person name="Ray D.A."/>
            <person name="Schein J.E."/>
            <person name="Speed T.P."/>
            <person name="Thompson K."/>
            <person name="VandeBerg J.L."/>
            <person name="Wade C.M."/>
            <person name="Walker J.A."/>
            <person name="Waters P.D."/>
            <person name="Webber C."/>
            <person name="Weidman J.R."/>
            <person name="Xie X."/>
            <person name="Zody M.C."/>
            <person name="Baldwin J."/>
            <person name="Abdouelleil A."/>
            <person name="Abdulkadir J."/>
            <person name="Abebe A."/>
            <person name="Abera B."/>
            <person name="Abreu J."/>
            <person name="Acer S.C."/>
            <person name="Aftuck L."/>
            <person name="Alexander A."/>
            <person name="An P."/>
            <person name="Anderson E."/>
            <person name="Anderson S."/>
            <person name="Arachi H."/>
            <person name="Azer M."/>
            <person name="Bachantsang P."/>
            <person name="Barry A."/>
            <person name="Bayul T."/>
            <person name="Berlin A."/>
            <person name="Bessette D."/>
            <person name="Bloom T."/>
            <person name="Bloom T."/>
            <person name="Boguslavskiy L."/>
            <person name="Bonnet C."/>
            <person name="Boukhgalter B."/>
            <person name="Bourzgui I."/>
            <person name="Brown A."/>
            <person name="Cahill P."/>
            <person name="Channer S."/>
            <person name="Cheshatsang Y."/>
            <person name="Chuda L."/>
            <person name="Citroen M."/>
            <person name="Collymore A."/>
            <person name="Cooke P."/>
            <person name="Costello M."/>
            <person name="D'Aco K."/>
            <person name="Daza R."/>
            <person name="De Haan G."/>
            <person name="DeGray S."/>
            <person name="DeMaso C."/>
            <person name="Dhargay N."/>
            <person name="Dooley K."/>
            <person name="Dooley E."/>
            <person name="Doricent M."/>
            <person name="Dorje P."/>
            <person name="Dorjee K."/>
            <person name="Dupes A."/>
            <person name="Elong R."/>
            <person name="Falk J."/>
            <person name="Farina A."/>
            <person name="Faro S."/>
            <person name="Ferguson D."/>
            <person name="Fisher S."/>
            <person name="Foley C.D."/>
            <person name="Franke A."/>
            <person name="Friedrich D."/>
            <person name="Gadbois L."/>
            <person name="Gearin G."/>
            <person name="Gearin C.R."/>
            <person name="Giannoukos G."/>
            <person name="Goode T."/>
            <person name="Graham J."/>
            <person name="Grandbois E."/>
            <person name="Grewal S."/>
            <person name="Gyaltsen K."/>
            <person name="Hafez N."/>
            <person name="Hagos B."/>
            <person name="Hall J."/>
            <person name="Henson C."/>
            <person name="Hollinger A."/>
            <person name="Honan T."/>
            <person name="Huard M.D."/>
            <person name="Hughes L."/>
            <person name="Hurhula B."/>
            <person name="Husby M.E."/>
            <person name="Kamat A."/>
            <person name="Kanga B."/>
            <person name="Kashin S."/>
            <person name="Khazanovich D."/>
            <person name="Kisner P."/>
            <person name="Lance K."/>
            <person name="Lara M."/>
            <person name="Lee W."/>
            <person name="Lennon N."/>
            <person name="Letendre F."/>
            <person name="LeVine R."/>
            <person name="Lipovsky A."/>
            <person name="Liu X."/>
            <person name="Liu J."/>
            <person name="Liu S."/>
            <person name="Lokyitsang T."/>
            <person name="Lokyitsang Y."/>
            <person name="Lubonja R."/>
            <person name="Lui A."/>
            <person name="MacDonald P."/>
            <person name="Magnisalis V."/>
            <person name="Maru K."/>
            <person name="Matthews C."/>
            <person name="McCusker W."/>
            <person name="McDonough S."/>
            <person name="Mehta T."/>
            <person name="Meldrim J."/>
            <person name="Meneus L."/>
            <person name="Mihai O."/>
            <person name="Mihalev A."/>
            <person name="Mihova T."/>
            <person name="Mittelman R."/>
            <person name="Mlenga V."/>
            <person name="Montmayeur A."/>
            <person name="Mulrain L."/>
            <person name="Navidi A."/>
            <person name="Naylor J."/>
            <person name="Negash T."/>
            <person name="Nguyen T."/>
            <person name="Nguyen N."/>
            <person name="Nicol R."/>
            <person name="Norbu C."/>
            <person name="Norbu N."/>
            <person name="Novod N."/>
            <person name="O'Neill B."/>
            <person name="Osman S."/>
            <person name="Markiewicz E."/>
            <person name="Oyono O.L."/>
            <person name="Patti C."/>
            <person name="Phunkhang P."/>
            <person name="Pierre F."/>
            <person name="Priest M."/>
            <person name="Raghuraman S."/>
            <person name="Rege F."/>
            <person name="Reyes R."/>
            <person name="Rise C."/>
            <person name="Rogov P."/>
            <person name="Ross K."/>
            <person name="Ryan E."/>
            <person name="Settipalli S."/>
            <person name="Shea T."/>
            <person name="Sherpa N."/>
            <person name="Shi L."/>
            <person name="Shih D."/>
            <person name="Sparrow T."/>
            <person name="Spaulding J."/>
            <person name="Stalker J."/>
            <person name="Stange-Thomann N."/>
            <person name="Stavropoulos S."/>
            <person name="Stone C."/>
            <person name="Strader C."/>
            <person name="Tesfaye S."/>
            <person name="Thomson T."/>
            <person name="Thoulutsang Y."/>
            <person name="Thoulutsang D."/>
            <person name="Topham K."/>
            <person name="Topping I."/>
            <person name="Tsamla T."/>
            <person name="Vassiliev H."/>
            <person name="Vo A."/>
            <person name="Wangchuk T."/>
            <person name="Wangdi T."/>
            <person name="Weiand M."/>
            <person name="Wilkinson J."/>
            <person name="Wilson A."/>
            <person name="Yadav S."/>
            <person name="Young G."/>
            <person name="Yu Q."/>
            <person name="Zembek L."/>
            <person name="Zhong D."/>
            <person name="Zimmer A."/>
            <person name="Zwirko Z."/>
            <person name="Jaffe D.B."/>
            <person name="Alvarez P."/>
            <person name="Brockman W."/>
            <person name="Butler J."/>
            <person name="Chin C."/>
            <person name="Gnerre S."/>
            <person name="MacCallum I."/>
            <person name="Graves J.A."/>
            <person name="Ponting C.P."/>
            <person name="Breen M."/>
            <person name="Samollow P.B."/>
            <person name="Lander E.S."/>
            <person name="Lindblad-Toh K."/>
        </authorList>
    </citation>
    <scope>NUCLEOTIDE SEQUENCE [LARGE SCALE GENOMIC DNA]</scope>
</reference>
<evidence type="ECO:0000313" key="10">
    <source>
        <dbReference type="Proteomes" id="UP000002280"/>
    </source>
</evidence>
<feature type="signal peptide" evidence="7">
    <location>
        <begin position="1"/>
        <end position="20"/>
    </location>
</feature>
<keyword evidence="10" id="KW-1185">Reference proteome</keyword>
<evidence type="ECO:0000256" key="3">
    <source>
        <dbReference type="ARBA" id="ARBA00022525"/>
    </source>
</evidence>
<dbReference type="GO" id="GO:0002250">
    <property type="term" value="P:adaptive immune response"/>
    <property type="evidence" value="ECO:0000318"/>
    <property type="project" value="GO_Central"/>
</dbReference>
<dbReference type="GO" id="GO:0060337">
    <property type="term" value="P:type I interferon-mediated signaling pathway"/>
    <property type="evidence" value="ECO:0000318"/>
    <property type="project" value="GO_Central"/>
</dbReference>
<dbReference type="Proteomes" id="UP000002280">
    <property type="component" value="Chromosome 6"/>
</dbReference>
<reference evidence="9" key="3">
    <citation type="submission" date="2025-05" db="UniProtKB">
        <authorList>
            <consortium name="Ensembl"/>
        </authorList>
    </citation>
    <scope>IDENTIFICATION</scope>
</reference>
<dbReference type="GO" id="GO:0043330">
    <property type="term" value="P:response to exogenous dsRNA"/>
    <property type="evidence" value="ECO:0000318"/>
    <property type="project" value="GO_Central"/>
</dbReference>
<dbReference type="GO" id="GO:0002312">
    <property type="term" value="P:B cell activation involved in immune response"/>
    <property type="evidence" value="ECO:0000318"/>
    <property type="project" value="GO_Central"/>
</dbReference>
<dbReference type="PRINTS" id="PR00266">
    <property type="entry name" value="INTERFERONAB"/>
</dbReference>
<organism evidence="8">
    <name type="scientific">Monodelphis domestica</name>
    <name type="common">Gray short-tailed opossum</name>
    <dbReference type="NCBI Taxonomy" id="13616"/>
    <lineage>
        <taxon>Eukaryota</taxon>
        <taxon>Metazoa</taxon>
        <taxon>Chordata</taxon>
        <taxon>Craniata</taxon>
        <taxon>Vertebrata</taxon>
        <taxon>Euteleostomi</taxon>
        <taxon>Mammalia</taxon>
        <taxon>Metatheria</taxon>
        <taxon>Didelphimorphia</taxon>
        <taxon>Didelphidae</taxon>
        <taxon>Monodelphis</taxon>
    </lineage>
</organism>
<dbReference type="AlphaFoldDB" id="A8E6E5"/>
<keyword evidence="5" id="KW-1015">Disulfide bond</keyword>
<dbReference type="CTD" id="100301676"/>
<name>A8E6E5_MONDO</name>
<sequence>MTSLSLLPVVLALLCSSTLCSLGCDLTQGLQEDFSLLNQMSTSSLVPCLKEWNNFSFPKEALDRSQLQKENATVIVYEMVHQIFTLFSQNATPATWNQTQVIQLRIGLDHQLGQLESCLRQDAEWEVPSLGSENPMMALKSYFQGISQYLKGKGYSRCAWEFTRVEIRRCILFMSNLTRKFKD</sequence>
<gene>
    <name evidence="8" type="primary">ifn2</name>
    <name evidence="9" type="synonym">IFN2</name>
</gene>
<dbReference type="SUPFAM" id="SSF47266">
    <property type="entry name" value="4-helical cytokines"/>
    <property type="match status" value="1"/>
</dbReference>
<evidence type="ECO:0000256" key="7">
    <source>
        <dbReference type="SAM" id="SignalP"/>
    </source>
</evidence>
<keyword evidence="2 6" id="KW-0202">Cytokine</keyword>
<dbReference type="Ensembl" id="ENSMODT00000067019.1">
    <property type="protein sequence ID" value="ENSMODP00000059244.1"/>
    <property type="gene ID" value="ENSMODG00000042457.1"/>
</dbReference>
<comment type="subcellular location">
    <subcellularLocation>
        <location evidence="1">Secreted</location>
    </subcellularLocation>
</comment>
<dbReference type="InterPro" id="IPR000471">
    <property type="entry name" value="Interferon_alpha/beta/delta"/>
</dbReference>
<dbReference type="GO" id="GO:0006959">
    <property type="term" value="P:humoral immune response"/>
    <property type="evidence" value="ECO:0000318"/>
    <property type="project" value="GO_Central"/>
</dbReference>
<dbReference type="OMA" id="DSACAWE"/>
<dbReference type="PROSITE" id="PS00252">
    <property type="entry name" value="INTERFERON_A_B_D"/>
    <property type="match status" value="1"/>
</dbReference>
<dbReference type="SMART" id="SM00076">
    <property type="entry name" value="IFabd"/>
    <property type="match status" value="1"/>
</dbReference>